<keyword evidence="1" id="KW-0560">Oxidoreductase</keyword>
<dbReference type="InterPro" id="IPR019752">
    <property type="entry name" value="Pyrv/ketoisovalerate_OxRed_cat"/>
</dbReference>
<protein>
    <submittedName>
        <fullName evidence="3">2-oxoacid:ferredoxin oxidoreductase, gamma subunit</fullName>
    </submittedName>
</protein>
<organism evidence="3">
    <name type="scientific">uncultured Sporomusa sp</name>
    <dbReference type="NCBI Taxonomy" id="307249"/>
    <lineage>
        <taxon>Bacteria</taxon>
        <taxon>Bacillati</taxon>
        <taxon>Bacillota</taxon>
        <taxon>Negativicutes</taxon>
        <taxon>Selenomonadales</taxon>
        <taxon>Sporomusaceae</taxon>
        <taxon>Sporomusa</taxon>
        <taxon>environmental samples</taxon>
    </lineage>
</organism>
<evidence type="ECO:0000259" key="2">
    <source>
        <dbReference type="Pfam" id="PF01558"/>
    </source>
</evidence>
<sequence length="175" mass="18982">MNRTEILVSGFGGQGVVLLGQILSTAAVYEELFTTMLISHGTETRGGYVRSQIVLSGSPIDSPVVETPDYFCAMSKSAYTKFGSLVQHGTIIFDPGYIEPIQGAGVQHSPLPARDIAVKELGREIFANIIFLGRLGQQLQGAISKESFLKALAARIPKLIEQNSRAFELGYTFEI</sequence>
<dbReference type="InterPro" id="IPR052554">
    <property type="entry name" value="2-oxoglutarate_synth_KorC"/>
</dbReference>
<feature type="domain" description="Pyruvate/ketoisovalerate oxidoreductase catalytic" evidence="2">
    <location>
        <begin position="12"/>
        <end position="171"/>
    </location>
</feature>
<dbReference type="PANTHER" id="PTHR42730">
    <property type="entry name" value="2-OXOGLUTARATE SYNTHASE SUBUNIT KORC"/>
    <property type="match status" value="1"/>
</dbReference>
<evidence type="ECO:0000313" key="3">
    <source>
        <dbReference type="EMBL" id="SCM78644.1"/>
    </source>
</evidence>
<dbReference type="InterPro" id="IPR002869">
    <property type="entry name" value="Pyrv_flavodox_OxRed_cen"/>
</dbReference>
<dbReference type="AlphaFoldDB" id="A0A212LM86"/>
<dbReference type="PANTHER" id="PTHR42730:SF1">
    <property type="entry name" value="2-OXOGLUTARATE SYNTHASE SUBUNIT KORC"/>
    <property type="match status" value="1"/>
</dbReference>
<accession>A0A212LM86</accession>
<reference evidence="3" key="1">
    <citation type="submission" date="2016-08" db="EMBL/GenBank/DDBJ databases">
        <authorList>
            <person name="Seilhamer J.J."/>
        </authorList>
    </citation>
    <scope>NUCLEOTIDE SEQUENCE</scope>
    <source>
        <strain evidence="3">86</strain>
    </source>
</reference>
<gene>
    <name evidence="3" type="ORF">KL86SPO_20167</name>
</gene>
<name>A0A212LM86_9FIRM</name>
<dbReference type="Gene3D" id="3.40.920.10">
    <property type="entry name" value="Pyruvate-ferredoxin oxidoreductase, PFOR, domain III"/>
    <property type="match status" value="1"/>
</dbReference>
<dbReference type="GO" id="GO:0016903">
    <property type="term" value="F:oxidoreductase activity, acting on the aldehyde or oxo group of donors"/>
    <property type="evidence" value="ECO:0007669"/>
    <property type="project" value="InterPro"/>
</dbReference>
<evidence type="ECO:0000256" key="1">
    <source>
        <dbReference type="ARBA" id="ARBA00023002"/>
    </source>
</evidence>
<dbReference type="EMBL" id="FMJE01000002">
    <property type="protein sequence ID" value="SCM78644.1"/>
    <property type="molecule type" value="Genomic_DNA"/>
</dbReference>
<dbReference type="Pfam" id="PF01558">
    <property type="entry name" value="POR"/>
    <property type="match status" value="1"/>
</dbReference>
<proteinExistence type="predicted"/>
<dbReference type="SUPFAM" id="SSF53323">
    <property type="entry name" value="Pyruvate-ferredoxin oxidoreductase, PFOR, domain III"/>
    <property type="match status" value="1"/>
</dbReference>
<dbReference type="RefSeq" id="WP_288183192.1">
    <property type="nucleotide sequence ID" value="NZ_LT608335.1"/>
</dbReference>